<evidence type="ECO:0000313" key="3">
    <source>
        <dbReference type="Proteomes" id="UP000287144"/>
    </source>
</evidence>
<evidence type="ECO:0000313" key="2">
    <source>
        <dbReference type="EMBL" id="RSL78593.1"/>
    </source>
</evidence>
<dbReference type="Proteomes" id="UP000287144">
    <property type="component" value="Unassembled WGS sequence"/>
</dbReference>
<sequence length="100" mass="11151">MSTAGTWTDSAVAALARHHVSFLLHRLVVFPLVLGEDMKRGMPLLLECNCGFYVQDPSVPVERRHRHDTRLPRNASPLVVAVAIQELDIRLILCSLPNTP</sequence>
<proteinExistence type="predicted"/>
<organism evidence="2 3">
    <name type="scientific">Fusarium oligoseptatum</name>
    <dbReference type="NCBI Taxonomy" id="2604345"/>
    <lineage>
        <taxon>Eukaryota</taxon>
        <taxon>Fungi</taxon>
        <taxon>Dikarya</taxon>
        <taxon>Ascomycota</taxon>
        <taxon>Pezizomycotina</taxon>
        <taxon>Sordariomycetes</taxon>
        <taxon>Hypocreomycetidae</taxon>
        <taxon>Hypocreales</taxon>
        <taxon>Nectriaceae</taxon>
        <taxon>Fusarium</taxon>
        <taxon>Fusarium solani species complex</taxon>
    </lineage>
</organism>
<feature type="signal peptide" evidence="1">
    <location>
        <begin position="1"/>
        <end position="35"/>
    </location>
</feature>
<protein>
    <submittedName>
        <fullName evidence="2">Uncharacterized protein</fullName>
    </submittedName>
</protein>
<evidence type="ECO:0000256" key="1">
    <source>
        <dbReference type="SAM" id="SignalP"/>
    </source>
</evidence>
<dbReference type="AlphaFoldDB" id="A0A428RM60"/>
<reference evidence="2 3" key="1">
    <citation type="submission" date="2017-06" db="EMBL/GenBank/DDBJ databases">
        <title>Comparative genomic analysis of Ambrosia Fusariam Clade fungi.</title>
        <authorList>
            <person name="Stajich J.E."/>
            <person name="Carrillo J."/>
            <person name="Kijimoto T."/>
            <person name="Eskalen A."/>
            <person name="O'Donnell K."/>
            <person name="Kasson M."/>
        </authorList>
    </citation>
    <scope>NUCLEOTIDE SEQUENCE [LARGE SCALE GENOMIC DNA]</scope>
    <source>
        <strain evidence="2 3">NRRL62579</strain>
    </source>
</reference>
<gene>
    <name evidence="2" type="ORF">CEP52_017618</name>
</gene>
<comment type="caution">
    <text evidence="2">The sequence shown here is derived from an EMBL/GenBank/DDBJ whole genome shotgun (WGS) entry which is preliminary data.</text>
</comment>
<keyword evidence="1" id="KW-0732">Signal</keyword>
<dbReference type="EMBL" id="NKCK01000684">
    <property type="protein sequence ID" value="RSL78593.1"/>
    <property type="molecule type" value="Genomic_DNA"/>
</dbReference>
<keyword evidence="3" id="KW-1185">Reference proteome</keyword>
<name>A0A428RM60_9HYPO</name>
<accession>A0A428RM60</accession>
<feature type="chain" id="PRO_5019352786" evidence="1">
    <location>
        <begin position="36"/>
        <end position="100"/>
    </location>
</feature>